<organism evidence="1 2">
    <name type="scientific">Rubus argutus</name>
    <name type="common">Southern blackberry</name>
    <dbReference type="NCBI Taxonomy" id="59490"/>
    <lineage>
        <taxon>Eukaryota</taxon>
        <taxon>Viridiplantae</taxon>
        <taxon>Streptophyta</taxon>
        <taxon>Embryophyta</taxon>
        <taxon>Tracheophyta</taxon>
        <taxon>Spermatophyta</taxon>
        <taxon>Magnoliopsida</taxon>
        <taxon>eudicotyledons</taxon>
        <taxon>Gunneridae</taxon>
        <taxon>Pentapetalae</taxon>
        <taxon>rosids</taxon>
        <taxon>fabids</taxon>
        <taxon>Rosales</taxon>
        <taxon>Rosaceae</taxon>
        <taxon>Rosoideae</taxon>
        <taxon>Rosoideae incertae sedis</taxon>
        <taxon>Rubus</taxon>
    </lineage>
</organism>
<reference evidence="1 2" key="1">
    <citation type="journal article" date="2023" name="G3 (Bethesda)">
        <title>A chromosome-length genome assembly and annotation of blackberry (Rubus argutus, cv. 'Hillquist').</title>
        <authorList>
            <person name="Bruna T."/>
            <person name="Aryal R."/>
            <person name="Dudchenko O."/>
            <person name="Sargent D.J."/>
            <person name="Mead D."/>
            <person name="Buti M."/>
            <person name="Cavallini A."/>
            <person name="Hytonen T."/>
            <person name="Andres J."/>
            <person name="Pham M."/>
            <person name="Weisz D."/>
            <person name="Mascagni F."/>
            <person name="Usai G."/>
            <person name="Natali L."/>
            <person name="Bassil N."/>
            <person name="Fernandez G.E."/>
            <person name="Lomsadze A."/>
            <person name="Armour M."/>
            <person name="Olukolu B."/>
            <person name="Poorten T."/>
            <person name="Britton C."/>
            <person name="Davik J."/>
            <person name="Ashrafi H."/>
            <person name="Aiden E.L."/>
            <person name="Borodovsky M."/>
            <person name="Worthington M."/>
        </authorList>
    </citation>
    <scope>NUCLEOTIDE SEQUENCE [LARGE SCALE GENOMIC DNA]</scope>
    <source>
        <strain evidence="1">PI 553951</strain>
    </source>
</reference>
<evidence type="ECO:0000313" key="2">
    <source>
        <dbReference type="Proteomes" id="UP001457282"/>
    </source>
</evidence>
<sequence length="66" mass="7452">MFFPRARIVYAWPRIKGPSSNISLMSAIVIIEVQGEAHRLNSRRIGPLALRTKREPLLRLLLAPGC</sequence>
<gene>
    <name evidence="1" type="ORF">M0R45_027549</name>
</gene>
<dbReference type="AlphaFoldDB" id="A0AAW1X472"/>
<name>A0AAW1X472_RUBAR</name>
<evidence type="ECO:0000313" key="1">
    <source>
        <dbReference type="EMBL" id="KAK9930512.1"/>
    </source>
</evidence>
<dbReference type="Proteomes" id="UP001457282">
    <property type="component" value="Unassembled WGS sequence"/>
</dbReference>
<keyword evidence="2" id="KW-1185">Reference proteome</keyword>
<accession>A0AAW1X472</accession>
<comment type="caution">
    <text evidence="1">The sequence shown here is derived from an EMBL/GenBank/DDBJ whole genome shotgun (WGS) entry which is preliminary data.</text>
</comment>
<proteinExistence type="predicted"/>
<dbReference type="EMBL" id="JBEDUW010000005">
    <property type="protein sequence ID" value="KAK9930512.1"/>
    <property type="molecule type" value="Genomic_DNA"/>
</dbReference>
<protein>
    <submittedName>
        <fullName evidence="1">Uncharacterized protein</fullName>
    </submittedName>
</protein>